<comment type="caution">
    <text evidence="2">The sequence shown here is derived from an EMBL/GenBank/DDBJ whole genome shotgun (WGS) entry which is preliminary data.</text>
</comment>
<proteinExistence type="predicted"/>
<dbReference type="AlphaFoldDB" id="A0A426XK28"/>
<feature type="region of interest" description="Disordered" evidence="1">
    <location>
        <begin position="1"/>
        <end position="22"/>
    </location>
</feature>
<evidence type="ECO:0000256" key="1">
    <source>
        <dbReference type="SAM" id="MobiDB-lite"/>
    </source>
</evidence>
<accession>A0A426XK28</accession>
<evidence type="ECO:0000313" key="3">
    <source>
        <dbReference type="Proteomes" id="UP000287651"/>
    </source>
</evidence>
<gene>
    <name evidence="2" type="ORF">B296_00026403</name>
</gene>
<evidence type="ECO:0000313" key="2">
    <source>
        <dbReference type="EMBL" id="RRT39805.1"/>
    </source>
</evidence>
<sequence>MGAGCQDGWVKDHFGTEETEDDAVLSREGSVMIEHKDGACLLCCSSTVGLVWASTGNGRGRWTSIPDRSVEEER</sequence>
<name>A0A426XK28_ENSVE</name>
<protein>
    <submittedName>
        <fullName evidence="2">Uncharacterized protein</fullName>
    </submittedName>
</protein>
<dbReference type="Proteomes" id="UP000287651">
    <property type="component" value="Unassembled WGS sequence"/>
</dbReference>
<reference evidence="2 3" key="1">
    <citation type="journal article" date="2014" name="Agronomy (Basel)">
        <title>A Draft Genome Sequence for Ensete ventricosum, the Drought-Tolerant Tree Against Hunger.</title>
        <authorList>
            <person name="Harrison J."/>
            <person name="Moore K.A."/>
            <person name="Paszkiewicz K."/>
            <person name="Jones T."/>
            <person name="Grant M."/>
            <person name="Ambacheew D."/>
            <person name="Muzemil S."/>
            <person name="Studholme D.J."/>
        </authorList>
    </citation>
    <scope>NUCLEOTIDE SEQUENCE [LARGE SCALE GENOMIC DNA]</scope>
</reference>
<organism evidence="2 3">
    <name type="scientific">Ensete ventricosum</name>
    <name type="common">Abyssinian banana</name>
    <name type="synonym">Musa ensete</name>
    <dbReference type="NCBI Taxonomy" id="4639"/>
    <lineage>
        <taxon>Eukaryota</taxon>
        <taxon>Viridiplantae</taxon>
        <taxon>Streptophyta</taxon>
        <taxon>Embryophyta</taxon>
        <taxon>Tracheophyta</taxon>
        <taxon>Spermatophyta</taxon>
        <taxon>Magnoliopsida</taxon>
        <taxon>Liliopsida</taxon>
        <taxon>Zingiberales</taxon>
        <taxon>Musaceae</taxon>
        <taxon>Ensete</taxon>
    </lineage>
</organism>
<dbReference type="EMBL" id="AMZH03019869">
    <property type="protein sequence ID" value="RRT39805.1"/>
    <property type="molecule type" value="Genomic_DNA"/>
</dbReference>